<dbReference type="EMBL" id="FRBT01000007">
    <property type="protein sequence ID" value="SHM60537.1"/>
    <property type="molecule type" value="Genomic_DNA"/>
</dbReference>
<sequence length="283" mass="32437">MNAIKINTPLHYQIAVTEFISDIPNANCVIIASATGVKKSYYNHFAKFLCSQHYSVFTFDYSGIGESQSGPLSKLNTTASNWAENDFESVVKYVKGKNTNSKLFIITHSIGGQLIGLVPSNDLFDGIIMVVSQSGSWVHWKGIARIKMQLLWYVIIPVFTRIFNYLPSSHLTRMEDLPKGMALEWANWCKKANYHFDVIKNTQERYNKIKCKIVSYSIDHDFYATVSAVDWIASKFKNAQVTRVHLKANDFGVQDIGHFGFFKTRFQDTIWKLFLQNLKNFEE</sequence>
<name>A0A1M7K6T3_9FLAO</name>
<feature type="domain" description="Serine aminopeptidase S33" evidence="1">
    <location>
        <begin position="29"/>
        <end position="115"/>
    </location>
</feature>
<evidence type="ECO:0000313" key="3">
    <source>
        <dbReference type="Proteomes" id="UP000184028"/>
    </source>
</evidence>
<keyword evidence="2" id="KW-0378">Hydrolase</keyword>
<organism evidence="2 3">
    <name type="scientific">Flavobacterium chilense</name>
    <dbReference type="NCBI Taxonomy" id="946677"/>
    <lineage>
        <taxon>Bacteria</taxon>
        <taxon>Pseudomonadati</taxon>
        <taxon>Bacteroidota</taxon>
        <taxon>Flavobacteriia</taxon>
        <taxon>Flavobacteriales</taxon>
        <taxon>Flavobacteriaceae</taxon>
        <taxon>Flavobacterium</taxon>
    </lineage>
</organism>
<dbReference type="RefSeq" id="WP_082815819.1">
    <property type="nucleotide sequence ID" value="NZ_FRBT01000007.1"/>
</dbReference>
<evidence type="ECO:0000259" key="1">
    <source>
        <dbReference type="Pfam" id="PF12146"/>
    </source>
</evidence>
<dbReference type="InterPro" id="IPR017208">
    <property type="entry name" value="UCP037442_abhydr"/>
</dbReference>
<dbReference type="Gene3D" id="3.40.50.1820">
    <property type="entry name" value="alpha/beta hydrolase"/>
    <property type="match status" value="1"/>
</dbReference>
<evidence type="ECO:0000313" key="2">
    <source>
        <dbReference type="EMBL" id="SHM60537.1"/>
    </source>
</evidence>
<reference evidence="3" key="1">
    <citation type="submission" date="2016-11" db="EMBL/GenBank/DDBJ databases">
        <authorList>
            <person name="Varghese N."/>
            <person name="Submissions S."/>
        </authorList>
    </citation>
    <scope>NUCLEOTIDE SEQUENCE [LARGE SCALE GENOMIC DNA]</scope>
    <source>
        <strain evidence="3">DSM 24724</strain>
    </source>
</reference>
<dbReference type="GO" id="GO:0016787">
    <property type="term" value="F:hydrolase activity"/>
    <property type="evidence" value="ECO:0007669"/>
    <property type="project" value="UniProtKB-KW"/>
</dbReference>
<dbReference type="AlphaFoldDB" id="A0A1M7K6T3"/>
<dbReference type="SUPFAM" id="SSF53474">
    <property type="entry name" value="alpha/beta-Hydrolases"/>
    <property type="match status" value="1"/>
</dbReference>
<dbReference type="Proteomes" id="UP000184028">
    <property type="component" value="Unassembled WGS sequence"/>
</dbReference>
<protein>
    <submittedName>
        <fullName evidence="2">Predicted alpha/beta hydrolase</fullName>
    </submittedName>
</protein>
<dbReference type="Pfam" id="PF12146">
    <property type="entry name" value="Hydrolase_4"/>
    <property type="match status" value="1"/>
</dbReference>
<dbReference type="InterPro" id="IPR029058">
    <property type="entry name" value="AB_hydrolase_fold"/>
</dbReference>
<dbReference type="OrthoDB" id="9785076at2"/>
<dbReference type="PIRSF" id="PIRSF037442">
    <property type="entry name" value="UCP037442_abhydr"/>
    <property type="match status" value="1"/>
</dbReference>
<proteinExistence type="predicted"/>
<keyword evidence="3" id="KW-1185">Reference proteome</keyword>
<gene>
    <name evidence="2" type="ORF">SAMN05444484_107198</name>
</gene>
<accession>A0A1M7K6T3</accession>
<dbReference type="InterPro" id="IPR022742">
    <property type="entry name" value="Hydrolase_4"/>
</dbReference>